<feature type="modified residue" description="2',4',5'-topaquinone" evidence="13">
    <location>
        <position position="386"/>
    </location>
</feature>
<evidence type="ECO:0000259" key="17">
    <source>
        <dbReference type="Pfam" id="PF21994"/>
    </source>
</evidence>
<dbReference type="Gene3D" id="3.10.450.40">
    <property type="match status" value="2"/>
</dbReference>
<comment type="similarity">
    <text evidence="4 14">Belongs to the copper/topaquinone oxidase family.</text>
</comment>
<keyword evidence="10" id="KW-1015">Disulfide bond</keyword>
<dbReference type="InterPro" id="IPR000269">
    <property type="entry name" value="Cu_amine_oxidase"/>
</dbReference>
<dbReference type="GO" id="GO:0009308">
    <property type="term" value="P:amine metabolic process"/>
    <property type="evidence" value="ECO:0007669"/>
    <property type="project" value="UniProtKB-UniRule"/>
</dbReference>
<comment type="cofactor">
    <cofactor evidence="2">
        <name>Mn(2+)</name>
        <dbReference type="ChEBI" id="CHEBI:29035"/>
    </cofactor>
</comment>
<dbReference type="Pfam" id="PF21994">
    <property type="entry name" value="AGAO-like_N2"/>
    <property type="match status" value="1"/>
</dbReference>
<feature type="active site" description="Proton acceptor" evidence="12">
    <location>
        <position position="302"/>
    </location>
</feature>
<dbReference type="PANTHER" id="PTHR10638:SF86">
    <property type="entry name" value="COPPER AMINE OXIDASE 1-RELATED"/>
    <property type="match status" value="1"/>
</dbReference>
<evidence type="ECO:0000256" key="2">
    <source>
        <dbReference type="ARBA" id="ARBA00001936"/>
    </source>
</evidence>
<feature type="domain" description="Copper amine oxidase N3-terminal" evidence="16">
    <location>
        <begin position="101"/>
        <end position="191"/>
    </location>
</feature>
<reference evidence="18 19" key="1">
    <citation type="submission" date="2017-02" db="EMBL/GenBank/DDBJ databases">
        <authorList>
            <person name="Peterson S.W."/>
        </authorList>
    </citation>
    <scope>NUCLEOTIDE SEQUENCE [LARGE SCALE GENOMIC DNA]</scope>
    <source>
        <strain evidence="18 19">2B3F</strain>
    </source>
</reference>
<evidence type="ECO:0000256" key="9">
    <source>
        <dbReference type="ARBA" id="ARBA00023008"/>
    </source>
</evidence>
<evidence type="ECO:0000256" key="7">
    <source>
        <dbReference type="ARBA" id="ARBA00022772"/>
    </source>
</evidence>
<evidence type="ECO:0000256" key="14">
    <source>
        <dbReference type="RuleBase" id="RU000672"/>
    </source>
</evidence>
<dbReference type="PANTHER" id="PTHR10638">
    <property type="entry name" value="COPPER AMINE OXIDASE"/>
    <property type="match status" value="1"/>
</dbReference>
<evidence type="ECO:0000259" key="16">
    <source>
        <dbReference type="Pfam" id="PF02728"/>
    </source>
</evidence>
<evidence type="ECO:0000256" key="1">
    <source>
        <dbReference type="ARBA" id="ARBA00001935"/>
    </source>
</evidence>
<evidence type="ECO:0000256" key="10">
    <source>
        <dbReference type="ARBA" id="ARBA00023157"/>
    </source>
</evidence>
<dbReference type="SUPFAM" id="SSF54416">
    <property type="entry name" value="Amine oxidase N-terminal region"/>
    <property type="match status" value="2"/>
</dbReference>
<dbReference type="EC" id="1.4.3.-" evidence="14"/>
<dbReference type="InterPro" id="IPR054157">
    <property type="entry name" value="AGAO-like_N2"/>
</dbReference>
<protein>
    <recommendedName>
        <fullName evidence="14">Amine oxidase</fullName>
        <ecNumber evidence="14">1.4.3.-</ecNumber>
    </recommendedName>
</protein>
<keyword evidence="11" id="KW-0464">Manganese</keyword>
<name>A0A1R4J182_9MICC</name>
<organism evidence="18 19">
    <name type="scientific">Micrococcus lylae</name>
    <dbReference type="NCBI Taxonomy" id="1273"/>
    <lineage>
        <taxon>Bacteria</taxon>
        <taxon>Bacillati</taxon>
        <taxon>Actinomycetota</taxon>
        <taxon>Actinomycetes</taxon>
        <taxon>Micrococcales</taxon>
        <taxon>Micrococcaceae</taxon>
        <taxon>Micrococcus</taxon>
    </lineage>
</organism>
<dbReference type="SUPFAM" id="SSF49998">
    <property type="entry name" value="Amine oxidase catalytic domain"/>
    <property type="match status" value="1"/>
</dbReference>
<dbReference type="GO" id="GO:0048038">
    <property type="term" value="F:quinone binding"/>
    <property type="evidence" value="ECO:0007669"/>
    <property type="project" value="InterPro"/>
</dbReference>
<dbReference type="Pfam" id="PF01179">
    <property type="entry name" value="Cu_amine_oxid"/>
    <property type="match status" value="1"/>
</dbReference>
<dbReference type="InterPro" id="IPR015802">
    <property type="entry name" value="Cu_amine_oxidase_N3"/>
</dbReference>
<evidence type="ECO:0000259" key="15">
    <source>
        <dbReference type="Pfam" id="PF01179"/>
    </source>
</evidence>
<evidence type="ECO:0000256" key="13">
    <source>
        <dbReference type="PIRSR" id="PIRSR600269-51"/>
    </source>
</evidence>
<proteinExistence type="inferred from homology"/>
<dbReference type="InterPro" id="IPR015798">
    <property type="entry name" value="Cu_amine_oxidase_C"/>
</dbReference>
<sequence length="658" mass="73207">MSTETATTAGDFRQQTPEEIEAVMAVLRREGLFTDTHRIAYLGLLDPPRGAQRAEVSHDRRFRVFILDSTGGTPRDAVVSAARGELLSNRELDSSVDGEFPVMEEEFAVVEEVLAQDPRWQEAMRTRGIPVEEVRVAPLSAGVFEYEEEKGHRILRGLAFHQQHEADSPWAHPIDGIVGYVDVTAKEVTQVIDLGAMPVPQEHGNYTDPELTGDLRTTQKPIEITQPEGPSFTVDGGNHVEWERWSLDIGFDMREGLVLQNIAFDDPHTGRRRTILDRASIAEMVVPYGDPSPIRSWQNYFDTGEYLVGQWANSLELGCDCLGDITYLSPWVVNNAGEPRQIKNGICMHEEDWSILSKHTEMWTGISYTRRNRRLVISFFTTIGNYDYGFYWYLYLDGNIEFEAKATGVVFTSAVPDGPTDYASEMAPGLGAPFHQHLFGARLDFALDGGACRVVEEDGVRLPISEENPRGNAFTRKHTVLATEQQAIRETDQSVGRTWIVESTESTNRLGRPVGYKLHPEGLPTLLAAEGSSIHKRATFASKALWVSQYHEDERYPTGDFPNQHAGGAGLPEWTAADRSVDGEDLVVWHSFGLTHFPRVEDWPIMPVDVTGFKLRPEGFFDRSPVLDVPAPRKGHCSTDAGGGVDTAKDGDEGCCSA</sequence>
<dbReference type="PROSITE" id="PS01164">
    <property type="entry name" value="COPPER_AMINE_OXID_1"/>
    <property type="match status" value="1"/>
</dbReference>
<accession>A0A1R4J182</accession>
<evidence type="ECO:0000256" key="12">
    <source>
        <dbReference type="PIRSR" id="PIRSR600269-50"/>
    </source>
</evidence>
<keyword evidence="9 14" id="KW-0186">Copper</keyword>
<evidence type="ECO:0000256" key="11">
    <source>
        <dbReference type="ARBA" id="ARBA00023211"/>
    </source>
</evidence>
<feature type="active site" description="Schiff-base intermediate with substrate; via topaquinone" evidence="12">
    <location>
        <position position="386"/>
    </location>
</feature>
<dbReference type="InterPro" id="IPR049948">
    <property type="entry name" value="Cu_Am_ox_TPQ-bd"/>
</dbReference>
<evidence type="ECO:0000256" key="3">
    <source>
        <dbReference type="ARBA" id="ARBA00001947"/>
    </source>
</evidence>
<feature type="domain" description="Copper amine oxidase catalytic" evidence="15">
    <location>
        <begin position="222"/>
        <end position="627"/>
    </location>
</feature>
<evidence type="ECO:0000256" key="8">
    <source>
        <dbReference type="ARBA" id="ARBA00023002"/>
    </source>
</evidence>
<dbReference type="InterPro" id="IPR016182">
    <property type="entry name" value="Cu_amine_oxidase_N-reg"/>
</dbReference>
<dbReference type="InterPro" id="IPR036460">
    <property type="entry name" value="Cu_amine_oxidase_C_sf"/>
</dbReference>
<comment type="cofactor">
    <cofactor evidence="3">
        <name>Zn(2+)</name>
        <dbReference type="ChEBI" id="CHEBI:29105"/>
    </cofactor>
</comment>
<evidence type="ECO:0000256" key="5">
    <source>
        <dbReference type="ARBA" id="ARBA00011738"/>
    </source>
</evidence>
<dbReference type="FunFam" id="2.70.98.20:FF:000001">
    <property type="entry name" value="Amine oxidase"/>
    <property type="match status" value="1"/>
</dbReference>
<dbReference type="EMBL" id="FUKP01000039">
    <property type="protein sequence ID" value="SJN25910.1"/>
    <property type="molecule type" value="Genomic_DNA"/>
</dbReference>
<dbReference type="Gene3D" id="2.70.98.20">
    <property type="entry name" value="Copper amine oxidase, catalytic domain"/>
    <property type="match status" value="1"/>
</dbReference>
<dbReference type="GO" id="GO:0008131">
    <property type="term" value="F:primary methylamine oxidase activity"/>
    <property type="evidence" value="ECO:0007669"/>
    <property type="project" value="InterPro"/>
</dbReference>
<dbReference type="RefSeq" id="WP_087133949.1">
    <property type="nucleotide sequence ID" value="NZ_FUKP01000039.1"/>
</dbReference>
<comment type="PTM">
    <text evidence="13 14">Topaquinone (TPQ) is generated by copper-dependent autoxidation of a specific tyrosyl residue.</text>
</comment>
<keyword evidence="6 14" id="KW-0479">Metal-binding</keyword>
<evidence type="ECO:0000256" key="6">
    <source>
        <dbReference type="ARBA" id="ARBA00022723"/>
    </source>
</evidence>
<dbReference type="Pfam" id="PF02728">
    <property type="entry name" value="Cu_amine_oxidN3"/>
    <property type="match status" value="1"/>
</dbReference>
<dbReference type="NCBIfam" id="NF008559">
    <property type="entry name" value="PRK11504.1"/>
    <property type="match status" value="1"/>
</dbReference>
<evidence type="ECO:0000256" key="4">
    <source>
        <dbReference type="ARBA" id="ARBA00007983"/>
    </source>
</evidence>
<dbReference type="AlphaFoldDB" id="A0A1R4J182"/>
<dbReference type="Proteomes" id="UP000196230">
    <property type="component" value="Unassembled WGS sequence"/>
</dbReference>
<feature type="domain" description="AGAO-like N2" evidence="17">
    <location>
        <begin position="16"/>
        <end position="88"/>
    </location>
</feature>
<keyword evidence="7 12" id="KW-0801">TPQ</keyword>
<gene>
    <name evidence="18" type="ORF">FM125_05905</name>
</gene>
<comment type="cofactor">
    <cofactor evidence="14">
        <name>Cu cation</name>
        <dbReference type="ChEBI" id="CHEBI:23378"/>
    </cofactor>
    <text evidence="14">Contains 1 topaquinone per subunit.</text>
</comment>
<comment type="cofactor">
    <cofactor evidence="1">
        <name>Cu cation</name>
        <dbReference type="ChEBI" id="CHEBI:23378"/>
    </cofactor>
</comment>
<dbReference type="GO" id="GO:0005507">
    <property type="term" value="F:copper ion binding"/>
    <property type="evidence" value="ECO:0007669"/>
    <property type="project" value="InterPro"/>
</dbReference>
<evidence type="ECO:0000313" key="18">
    <source>
        <dbReference type="EMBL" id="SJN25910.1"/>
    </source>
</evidence>
<evidence type="ECO:0000313" key="19">
    <source>
        <dbReference type="Proteomes" id="UP000196230"/>
    </source>
</evidence>
<comment type="subunit">
    <text evidence="5">Homodimer.</text>
</comment>
<keyword evidence="8 14" id="KW-0560">Oxidoreductase</keyword>